<keyword evidence="4 6" id="KW-1133">Transmembrane helix</keyword>
<dbReference type="PANTHER" id="PTHR21716:SF64">
    <property type="entry name" value="AI-2 TRANSPORT PROTEIN TQSA"/>
    <property type="match status" value="1"/>
</dbReference>
<dbReference type="KEGG" id="haz:A9404_01295"/>
<protein>
    <submittedName>
        <fullName evidence="7">AI-2E family transporter</fullName>
    </submittedName>
</protein>
<evidence type="ECO:0000256" key="2">
    <source>
        <dbReference type="ARBA" id="ARBA00009773"/>
    </source>
</evidence>
<dbReference type="OrthoDB" id="5792512at2"/>
<feature type="transmembrane region" description="Helical" evidence="6">
    <location>
        <begin position="237"/>
        <end position="256"/>
    </location>
</feature>
<sequence>MRWIALAALALTVYVVYRLAPILTPFLAGAVLAYLFDPVVTRLSAWKINRSIGTTLVFFVVILVMSLALLALVPVVIDQSIKLINVVPKVMGNIQTELVPYLNQRFGLNINISNVSQLMVSHAREISSVLATSAGVILGNGSAVILSMMNLVLIPVVGFYLLRDWPNIMGRIRDLLPRRQEPHWVDLAQESNVMMGAFLRGQLSVMLANGITYSIGLTLVGLETGVVIGMAAGMLSFVPYLGNIIGISMALIAMYIQTGEMTPLIWVLIVFGVGQTLESILWQPRFVGGRIGMHPVAVIFAVMAGGALFGFFGVLLALPVSAIGVVLGRHALQRYRRSRFYRDADLSALRITSDRPDPNQS</sequence>
<feature type="transmembrane region" description="Helical" evidence="6">
    <location>
        <begin position="210"/>
        <end position="231"/>
    </location>
</feature>
<dbReference type="Proteomes" id="UP000078596">
    <property type="component" value="Chromosome"/>
</dbReference>
<keyword evidence="5 6" id="KW-0472">Membrane</keyword>
<dbReference type="Pfam" id="PF01594">
    <property type="entry name" value="AI-2E_transport"/>
    <property type="match status" value="1"/>
</dbReference>
<dbReference type="PANTHER" id="PTHR21716">
    <property type="entry name" value="TRANSMEMBRANE PROTEIN"/>
    <property type="match status" value="1"/>
</dbReference>
<dbReference type="RefSeq" id="WP_066097953.1">
    <property type="nucleotide sequence ID" value="NZ_CP016027.1"/>
</dbReference>
<dbReference type="EMBL" id="CP016027">
    <property type="protein sequence ID" value="ANJ66188.1"/>
    <property type="molecule type" value="Genomic_DNA"/>
</dbReference>
<accession>A0A191ZE92</accession>
<organism evidence="7 8">
    <name type="scientific">Halothiobacillus diazotrophicus</name>
    <dbReference type="NCBI Taxonomy" id="1860122"/>
    <lineage>
        <taxon>Bacteria</taxon>
        <taxon>Pseudomonadati</taxon>
        <taxon>Pseudomonadota</taxon>
        <taxon>Gammaproteobacteria</taxon>
        <taxon>Chromatiales</taxon>
        <taxon>Halothiobacillaceae</taxon>
        <taxon>Halothiobacillus</taxon>
    </lineage>
</organism>
<feature type="transmembrane region" description="Helical" evidence="6">
    <location>
        <begin position="143"/>
        <end position="162"/>
    </location>
</feature>
<dbReference type="STRING" id="1860122.A9404_01295"/>
<feature type="transmembrane region" description="Helical" evidence="6">
    <location>
        <begin position="57"/>
        <end position="77"/>
    </location>
</feature>
<evidence type="ECO:0000313" key="7">
    <source>
        <dbReference type="EMBL" id="ANJ66188.1"/>
    </source>
</evidence>
<feature type="transmembrane region" description="Helical" evidence="6">
    <location>
        <begin position="263"/>
        <end position="282"/>
    </location>
</feature>
<evidence type="ECO:0000313" key="8">
    <source>
        <dbReference type="Proteomes" id="UP000078596"/>
    </source>
</evidence>
<feature type="transmembrane region" description="Helical" evidence="6">
    <location>
        <begin position="294"/>
        <end position="327"/>
    </location>
</feature>
<dbReference type="AlphaFoldDB" id="A0A191ZE92"/>
<name>A0A191ZE92_9GAMM</name>
<comment type="subcellular location">
    <subcellularLocation>
        <location evidence="1">Membrane</location>
        <topology evidence="1">Multi-pass membrane protein</topology>
    </subcellularLocation>
</comment>
<evidence type="ECO:0000256" key="4">
    <source>
        <dbReference type="ARBA" id="ARBA00022989"/>
    </source>
</evidence>
<dbReference type="GO" id="GO:0055085">
    <property type="term" value="P:transmembrane transport"/>
    <property type="evidence" value="ECO:0007669"/>
    <property type="project" value="TreeGrafter"/>
</dbReference>
<gene>
    <name evidence="7" type="ORF">A9404_01295</name>
</gene>
<dbReference type="GO" id="GO:0016020">
    <property type="term" value="C:membrane"/>
    <property type="evidence" value="ECO:0007669"/>
    <property type="project" value="UniProtKB-SubCell"/>
</dbReference>
<evidence type="ECO:0000256" key="1">
    <source>
        <dbReference type="ARBA" id="ARBA00004141"/>
    </source>
</evidence>
<comment type="similarity">
    <text evidence="2">Belongs to the autoinducer-2 exporter (AI-2E) (TC 2.A.86) family.</text>
</comment>
<keyword evidence="8" id="KW-1185">Reference proteome</keyword>
<evidence type="ECO:0000256" key="6">
    <source>
        <dbReference type="SAM" id="Phobius"/>
    </source>
</evidence>
<dbReference type="InterPro" id="IPR002549">
    <property type="entry name" value="AI-2E-like"/>
</dbReference>
<evidence type="ECO:0000256" key="5">
    <source>
        <dbReference type="ARBA" id="ARBA00023136"/>
    </source>
</evidence>
<reference evidence="7 8" key="1">
    <citation type="submission" date="2016-06" db="EMBL/GenBank/DDBJ databases">
        <title>Insight into the functional genes involving in sulfur oxidation in Pearl River water.</title>
        <authorList>
            <person name="Luo J."/>
            <person name="Tan X."/>
            <person name="Lin W."/>
        </authorList>
    </citation>
    <scope>NUCLEOTIDE SEQUENCE [LARGE SCALE GENOMIC DNA]</scope>
    <source>
        <strain evidence="7 8">LS2</strain>
    </source>
</reference>
<keyword evidence="3 6" id="KW-0812">Transmembrane</keyword>
<evidence type="ECO:0000256" key="3">
    <source>
        <dbReference type="ARBA" id="ARBA00022692"/>
    </source>
</evidence>
<proteinExistence type="inferred from homology"/>